<evidence type="ECO:0000259" key="11">
    <source>
        <dbReference type="PROSITE" id="PS50929"/>
    </source>
</evidence>
<dbReference type="GO" id="GO:0016887">
    <property type="term" value="F:ATP hydrolysis activity"/>
    <property type="evidence" value="ECO:0007669"/>
    <property type="project" value="InterPro"/>
</dbReference>
<name>A0A212EPS2_DANPL</name>
<feature type="domain" description="ABC transmembrane type-1" evidence="11">
    <location>
        <begin position="1000"/>
        <end position="1253"/>
    </location>
</feature>
<protein>
    <submittedName>
        <fullName evidence="12">ATP-binding cassette sub-family C member 8</fullName>
    </submittedName>
</protein>
<feature type="transmembrane region" description="Helical" evidence="9">
    <location>
        <begin position="59"/>
        <end position="77"/>
    </location>
</feature>
<dbReference type="InterPro" id="IPR027417">
    <property type="entry name" value="P-loop_NTPase"/>
</dbReference>
<dbReference type="InterPro" id="IPR036640">
    <property type="entry name" value="ABC1_TM_sf"/>
</dbReference>
<evidence type="ECO:0000256" key="2">
    <source>
        <dbReference type="ARBA" id="ARBA00022448"/>
    </source>
</evidence>
<feature type="transmembrane region" description="Helical" evidence="9">
    <location>
        <begin position="16"/>
        <end position="38"/>
    </location>
</feature>
<organism evidence="12 13">
    <name type="scientific">Danaus plexippus plexippus</name>
    <dbReference type="NCBI Taxonomy" id="278856"/>
    <lineage>
        <taxon>Eukaryota</taxon>
        <taxon>Metazoa</taxon>
        <taxon>Ecdysozoa</taxon>
        <taxon>Arthropoda</taxon>
        <taxon>Hexapoda</taxon>
        <taxon>Insecta</taxon>
        <taxon>Pterygota</taxon>
        <taxon>Neoptera</taxon>
        <taxon>Endopterygota</taxon>
        <taxon>Lepidoptera</taxon>
        <taxon>Glossata</taxon>
        <taxon>Ditrysia</taxon>
        <taxon>Papilionoidea</taxon>
        <taxon>Nymphalidae</taxon>
        <taxon>Danainae</taxon>
        <taxon>Danaini</taxon>
        <taxon>Danaina</taxon>
        <taxon>Danaus</taxon>
        <taxon>Danaus</taxon>
    </lineage>
</organism>
<feature type="transmembrane region" description="Helical" evidence="9">
    <location>
        <begin position="1119"/>
        <end position="1152"/>
    </location>
</feature>
<evidence type="ECO:0000256" key="3">
    <source>
        <dbReference type="ARBA" id="ARBA00022692"/>
    </source>
</evidence>
<feature type="transmembrane region" description="Helical" evidence="9">
    <location>
        <begin position="319"/>
        <end position="338"/>
    </location>
</feature>
<dbReference type="PROSITE" id="PS50929">
    <property type="entry name" value="ABC_TM1F"/>
    <property type="match status" value="1"/>
</dbReference>
<dbReference type="InterPro" id="IPR003593">
    <property type="entry name" value="AAA+_ATPase"/>
</dbReference>
<feature type="transmembrane region" description="Helical" evidence="9">
    <location>
        <begin position="1041"/>
        <end position="1067"/>
    </location>
</feature>
<dbReference type="GO" id="GO:0016020">
    <property type="term" value="C:membrane"/>
    <property type="evidence" value="ECO:0007669"/>
    <property type="project" value="UniProtKB-SubCell"/>
</dbReference>
<evidence type="ECO:0000313" key="13">
    <source>
        <dbReference type="Proteomes" id="UP000007151"/>
    </source>
</evidence>
<dbReference type="InterPro" id="IPR050173">
    <property type="entry name" value="ABC_transporter_C-like"/>
</dbReference>
<feature type="domain" description="ABC transporter" evidence="10">
    <location>
        <begin position="552"/>
        <end position="784"/>
    </location>
</feature>
<dbReference type="Pfam" id="PF00005">
    <property type="entry name" value="ABC_tran"/>
    <property type="match status" value="2"/>
</dbReference>
<dbReference type="PANTHER" id="PTHR24223:SF461">
    <property type="entry name" value="ATP-BINDING CASSETTE SUB-FAMILY C MEMBER SUR"/>
    <property type="match status" value="1"/>
</dbReference>
<sequence length="1559" mass="172110">MDAICMSGDRLCHVHALAAALHSLILYCTVISAALICCCSTSRSNWSGTHWRYQNVRGIASLTLGVIWCCGGAAASLRPADTVSLVAALMPPLAWLSAAALHVSLWTRRSSAPILYLAIYWLLSAASSASVLYQLVQVENTSKNIEFYIHGTAMLLTSIIALIDCICFYDEVVKRYHCSPKSTTEPDTAIYNYKQTHFYSKVTFFWLNLFMCKGYYVPEATNDIGEIPDDERSKVHFNKFKKYYKQQKMSPDKTTGFNIWKCYARMVWPNFYIAGILKLFGDITGIVPAIGIAVIIQYIENPNTSYNINTHVTVDEFTSNGFVMLLIISLALIVQALLSQNSTHLVTVEGTRLKMALQSVIYDKCMKLASWSVNPEVEEETPLLHNPEQEANTQSGLLMNLISQDTYNIMSCVWICHYIWSIPLKATFTTQISAVLVTVVTFTTHYILEDSSTLTATKVFSGLVLFNQLTIPLLILPVTILMMIQAMVSTNRIKDFLELPEAFNVPDDNIHSDSYNIDSEKNTDDFLDNPLSERDEFEDEEADRSKENKEAIQSEDVLISFKNAAFSWRMKDNAWLEIDELDIPAGKLIMVVGSSGSGKSSLLSAILGEMYRERGDVKISEKCSMWYSGQPPWLLEGSIRDNVLMGGTWSAIRYNRVMRATGLRPDLQLLPDGDNTQLGISGAPLSGGQRVRLSVARALYSRSRLIVLDEPLGALDVPLARHLVARALLPAARAGRTIILATNRLELLHYADLVIAMEDGRVSVCGRVSSTCNGSIKQWAQLAAEARESASRGSQGPTGGAARERSHLIRAISRTQFQMHISEESLPQVGINEVAGAHLLAEVPTCAGGSWRNTMSRIRPPLPRQFSTPSPDMPRAKWLREVRRAASVDASNEALQHEANLIRRVLPSRPYRTLYSRWTPWRLRHFLSSDSDKETQHSRQNSNNGPVEVPDLTLTSVTRNGIETSVTIPDLPLTNEEQEPVLRESAAWWQYCRACGWWGAAYLAAATLTQGLAMTADWWLTRLTDSNNRDPLSDNQIWDMILSYSLWCAGGVLLAGCAQVACACAGAKSRRRLHERLLHATLHAPLYYHHTHPAGDALHRFSSDTLVIDKKLSTAVSRWVQIALLCGGAVLINVFISAWTLFALIPALLFYMTLQSVYLRNARELQHIEASSAGRAISLAVETLGGAGAVRAARLQHNMREAFHTRLDRNHNALLLLNSANRWLSLSLDLVGAASVFVSLAVALYSGKNGALTGLAGTYSLLLPVYLAHLAKCRADLDLHLASVQRLLNNTNIPQEDYRDDCPIPAGWQRNGKIEFEDVSVQHQPNRPPVLKNINFTINPGQKVAICGRSGSGKSTLLLTCAGATRICGGRVLLDGRDVTKVPLRALRHRVVVLPQEAILFSGTLRENLDPLGMHTDEEIWESLKAVGLYDYISAQPAGLECGVCGWRGSWGGGRGARVCGARAALHARLAAALLLDEPGAALEATAERTLLHAIAAVAPNTTVLTVAHRVSSVRDYDTAAVLQDGCLCERGRVIDLLETPASALARLHSSEHRLIHLY</sequence>
<feature type="transmembrane region" description="Helical" evidence="9">
    <location>
        <begin position="83"/>
        <end position="107"/>
    </location>
</feature>
<evidence type="ECO:0000313" key="12">
    <source>
        <dbReference type="EMBL" id="OWR43488.1"/>
    </source>
</evidence>
<dbReference type="Pfam" id="PF00664">
    <property type="entry name" value="ABC_membrane"/>
    <property type="match status" value="1"/>
</dbReference>
<feature type="region of interest" description="Disordered" evidence="8">
    <location>
        <begin position="514"/>
        <end position="549"/>
    </location>
</feature>
<evidence type="ECO:0000256" key="4">
    <source>
        <dbReference type="ARBA" id="ARBA00022741"/>
    </source>
</evidence>
<dbReference type="SMART" id="SM00382">
    <property type="entry name" value="AAA"/>
    <property type="match status" value="2"/>
</dbReference>
<evidence type="ECO:0000256" key="6">
    <source>
        <dbReference type="ARBA" id="ARBA00022989"/>
    </source>
</evidence>
<feature type="transmembrane region" description="Helical" evidence="9">
    <location>
        <begin position="271"/>
        <end position="299"/>
    </location>
</feature>
<evidence type="ECO:0000256" key="9">
    <source>
        <dbReference type="SAM" id="Phobius"/>
    </source>
</evidence>
<feature type="region of interest" description="Disordered" evidence="8">
    <location>
        <begin position="930"/>
        <end position="951"/>
    </location>
</feature>
<dbReference type="Proteomes" id="UP000007151">
    <property type="component" value="Unassembled WGS sequence"/>
</dbReference>
<dbReference type="SUPFAM" id="SSF90123">
    <property type="entry name" value="ABC transporter transmembrane region"/>
    <property type="match status" value="2"/>
</dbReference>
<dbReference type="PANTHER" id="PTHR24223">
    <property type="entry name" value="ATP-BINDING CASSETTE SUB-FAMILY C"/>
    <property type="match status" value="1"/>
</dbReference>
<dbReference type="STRING" id="278856.A0A212EPS2"/>
<keyword evidence="6 9" id="KW-1133">Transmembrane helix</keyword>
<dbReference type="EMBL" id="AGBW02013402">
    <property type="protein sequence ID" value="OWR43488.1"/>
    <property type="molecule type" value="Genomic_DNA"/>
</dbReference>
<proteinExistence type="predicted"/>
<dbReference type="Gene3D" id="3.40.50.300">
    <property type="entry name" value="P-loop containing nucleotide triphosphate hydrolases"/>
    <property type="match status" value="2"/>
</dbReference>
<dbReference type="GO" id="GO:0005524">
    <property type="term" value="F:ATP binding"/>
    <property type="evidence" value="ECO:0007669"/>
    <property type="project" value="UniProtKB-KW"/>
</dbReference>
<gene>
    <name evidence="12" type="ORF">KGM_205086</name>
</gene>
<feature type="domain" description="ABC transporter" evidence="10">
    <location>
        <begin position="1314"/>
        <end position="1550"/>
    </location>
</feature>
<feature type="transmembrane region" description="Helical" evidence="9">
    <location>
        <begin position="147"/>
        <end position="169"/>
    </location>
</feature>
<feature type="transmembrane region" description="Helical" evidence="9">
    <location>
        <begin position="428"/>
        <end position="448"/>
    </location>
</feature>
<evidence type="ECO:0000259" key="10">
    <source>
        <dbReference type="PROSITE" id="PS50893"/>
    </source>
</evidence>
<feature type="transmembrane region" description="Helical" evidence="9">
    <location>
        <begin position="114"/>
        <end position="135"/>
    </location>
</feature>
<accession>A0A212EPS2</accession>
<keyword evidence="5 12" id="KW-0067">ATP-binding</keyword>
<dbReference type="SUPFAM" id="SSF52540">
    <property type="entry name" value="P-loop containing nucleoside triphosphate hydrolases"/>
    <property type="match status" value="2"/>
</dbReference>
<dbReference type="Gene3D" id="1.20.1560.10">
    <property type="entry name" value="ABC transporter type 1, transmembrane domain"/>
    <property type="match status" value="3"/>
</dbReference>
<dbReference type="PROSITE" id="PS00211">
    <property type="entry name" value="ABC_TRANSPORTER_1"/>
    <property type="match status" value="1"/>
</dbReference>
<feature type="transmembrane region" description="Helical" evidence="9">
    <location>
        <begin position="460"/>
        <end position="484"/>
    </location>
</feature>
<keyword evidence="7 9" id="KW-0472">Membrane</keyword>
<dbReference type="InterPro" id="IPR011527">
    <property type="entry name" value="ABC1_TM_dom"/>
</dbReference>
<evidence type="ECO:0000256" key="5">
    <source>
        <dbReference type="ARBA" id="ARBA00022840"/>
    </source>
</evidence>
<dbReference type="InterPro" id="IPR003439">
    <property type="entry name" value="ABC_transporter-like_ATP-bd"/>
</dbReference>
<keyword evidence="4" id="KW-0547">Nucleotide-binding</keyword>
<reference evidence="12 13" key="1">
    <citation type="journal article" date="2011" name="Cell">
        <title>The monarch butterfly genome yields insights into long-distance migration.</title>
        <authorList>
            <person name="Zhan S."/>
            <person name="Merlin C."/>
            <person name="Boore J.L."/>
            <person name="Reppert S.M."/>
        </authorList>
    </citation>
    <scope>NUCLEOTIDE SEQUENCE [LARGE SCALE GENOMIC DNA]</scope>
    <source>
        <strain evidence="12">F-2</strain>
    </source>
</reference>
<keyword evidence="13" id="KW-1185">Reference proteome</keyword>
<comment type="caution">
    <text evidence="12">The sequence shown here is derived from an EMBL/GenBank/DDBJ whole genome shotgun (WGS) entry which is preliminary data.</text>
</comment>
<keyword evidence="3 9" id="KW-0812">Transmembrane</keyword>
<dbReference type="InterPro" id="IPR017871">
    <property type="entry name" value="ABC_transporter-like_CS"/>
</dbReference>
<dbReference type="eggNOG" id="KOG0054">
    <property type="taxonomic scope" value="Eukaryota"/>
</dbReference>
<comment type="subcellular location">
    <subcellularLocation>
        <location evidence="1">Membrane</location>
    </subcellularLocation>
</comment>
<dbReference type="KEGG" id="dpl:KGM_205086"/>
<dbReference type="InParanoid" id="A0A212EPS2"/>
<evidence type="ECO:0000256" key="8">
    <source>
        <dbReference type="SAM" id="MobiDB-lite"/>
    </source>
</evidence>
<dbReference type="PROSITE" id="PS50893">
    <property type="entry name" value="ABC_TRANSPORTER_2"/>
    <property type="match status" value="2"/>
</dbReference>
<evidence type="ECO:0000256" key="1">
    <source>
        <dbReference type="ARBA" id="ARBA00004370"/>
    </source>
</evidence>
<evidence type="ECO:0000256" key="7">
    <source>
        <dbReference type="ARBA" id="ARBA00023136"/>
    </source>
</evidence>
<keyword evidence="2" id="KW-0813">Transport</keyword>
<feature type="transmembrane region" description="Helical" evidence="9">
    <location>
        <begin position="1000"/>
        <end position="1021"/>
    </location>
</feature>
<dbReference type="GO" id="GO:0140359">
    <property type="term" value="F:ABC-type transporter activity"/>
    <property type="evidence" value="ECO:0007669"/>
    <property type="project" value="InterPro"/>
</dbReference>